<dbReference type="EMBL" id="OX596088">
    <property type="protein sequence ID" value="CAI9709304.1"/>
    <property type="molecule type" value="Genomic_DNA"/>
</dbReference>
<dbReference type="Proteomes" id="UP001162501">
    <property type="component" value="Chromosome 4"/>
</dbReference>
<name>A0ACB0FAJ3_RANTA</name>
<sequence>MDWEGLGERPVGSRSDQGAGGREVILGGGVRGCSGVQRRSGCFCERVLEKRATRGPHAPPGAGLTQGPAVLRCGPRGLHTDLELGLQLGAERGALGIPAPGYTLVAAAPSFAFLQ</sequence>
<accession>A0ACB0FAJ3</accession>
<evidence type="ECO:0000313" key="1">
    <source>
        <dbReference type="EMBL" id="CAI9709304.1"/>
    </source>
</evidence>
<reference evidence="1" key="1">
    <citation type="submission" date="2023-05" db="EMBL/GenBank/DDBJ databases">
        <authorList>
            <consortium name="ELIXIR-Norway"/>
        </authorList>
    </citation>
    <scope>NUCLEOTIDE SEQUENCE</scope>
</reference>
<proteinExistence type="predicted"/>
<protein>
    <submittedName>
        <fullName evidence="1">Uncharacterized protein</fullName>
    </submittedName>
</protein>
<organism evidence="1 2">
    <name type="scientific">Rangifer tarandus platyrhynchus</name>
    <name type="common">Svalbard reindeer</name>
    <dbReference type="NCBI Taxonomy" id="3082113"/>
    <lineage>
        <taxon>Eukaryota</taxon>
        <taxon>Metazoa</taxon>
        <taxon>Chordata</taxon>
        <taxon>Craniata</taxon>
        <taxon>Vertebrata</taxon>
        <taxon>Euteleostomi</taxon>
        <taxon>Mammalia</taxon>
        <taxon>Eutheria</taxon>
        <taxon>Laurasiatheria</taxon>
        <taxon>Artiodactyla</taxon>
        <taxon>Ruminantia</taxon>
        <taxon>Pecora</taxon>
        <taxon>Cervidae</taxon>
        <taxon>Odocoileinae</taxon>
        <taxon>Rangifer</taxon>
    </lineage>
</organism>
<gene>
    <name evidence="1" type="ORF">MRATA1EN3_LOCUS20517</name>
</gene>
<evidence type="ECO:0000313" key="2">
    <source>
        <dbReference type="Proteomes" id="UP001162501"/>
    </source>
</evidence>